<feature type="domain" description="Single cache" evidence="7">
    <location>
        <begin position="79"/>
        <end position="182"/>
    </location>
</feature>
<dbReference type="RefSeq" id="WP_101299845.1">
    <property type="nucleotide sequence ID" value="NZ_CP025197.1"/>
</dbReference>
<keyword evidence="9" id="KW-1185">Reference proteome</keyword>
<evidence type="ECO:0000313" key="8">
    <source>
        <dbReference type="EMBL" id="AUG56968.1"/>
    </source>
</evidence>
<evidence type="ECO:0000256" key="4">
    <source>
        <dbReference type="ARBA" id="ARBA00022989"/>
    </source>
</evidence>
<evidence type="ECO:0000259" key="7">
    <source>
        <dbReference type="Pfam" id="PF17202"/>
    </source>
</evidence>
<evidence type="ECO:0000256" key="1">
    <source>
        <dbReference type="ARBA" id="ARBA00004651"/>
    </source>
</evidence>
<keyword evidence="3 6" id="KW-0812">Transmembrane</keyword>
<feature type="transmembrane region" description="Helical" evidence="6">
    <location>
        <begin position="12"/>
        <end position="30"/>
    </location>
</feature>
<gene>
    <name evidence="8" type="ORF">HVS_05175</name>
</gene>
<proteinExistence type="predicted"/>
<dbReference type="SUPFAM" id="SSF103190">
    <property type="entry name" value="Sensory domain-like"/>
    <property type="match status" value="2"/>
</dbReference>
<protein>
    <recommendedName>
        <fullName evidence="7">Single cache domain-containing protein</fullName>
    </recommendedName>
</protein>
<evidence type="ECO:0000256" key="3">
    <source>
        <dbReference type="ARBA" id="ARBA00022692"/>
    </source>
</evidence>
<feature type="transmembrane region" description="Helical" evidence="6">
    <location>
        <begin position="417"/>
        <end position="437"/>
    </location>
</feature>
<dbReference type="AlphaFoldDB" id="A0A2K9E3L2"/>
<dbReference type="GO" id="GO:0005886">
    <property type="term" value="C:plasma membrane"/>
    <property type="evidence" value="ECO:0007669"/>
    <property type="project" value="UniProtKB-SubCell"/>
</dbReference>
<dbReference type="KEGG" id="hsc:HVS_05175"/>
<feature type="domain" description="Single cache" evidence="7">
    <location>
        <begin position="309"/>
        <end position="407"/>
    </location>
</feature>
<evidence type="ECO:0000256" key="6">
    <source>
        <dbReference type="SAM" id="Phobius"/>
    </source>
</evidence>
<keyword evidence="2" id="KW-1003">Cell membrane</keyword>
<accession>A0A2K9E3L2</accession>
<keyword evidence="4 6" id="KW-1133">Transmembrane helix</keyword>
<evidence type="ECO:0000256" key="2">
    <source>
        <dbReference type="ARBA" id="ARBA00022475"/>
    </source>
</evidence>
<evidence type="ECO:0000313" key="9">
    <source>
        <dbReference type="Proteomes" id="UP000233534"/>
    </source>
</evidence>
<dbReference type="EMBL" id="CP025197">
    <property type="protein sequence ID" value="AUG56968.1"/>
    <property type="molecule type" value="Genomic_DNA"/>
</dbReference>
<feature type="transmembrane region" description="Helical" evidence="6">
    <location>
        <begin position="188"/>
        <end position="208"/>
    </location>
</feature>
<dbReference type="InterPro" id="IPR029151">
    <property type="entry name" value="Sensor-like_sf"/>
</dbReference>
<sequence>MKNKPRLRKKLMRVSIAIIILFTATVFFVTDNRVNNLIEDNMFAKLDSVSVFALDIIESRYEGNWNVKDGRLFLGEKPISYNYEIVDEIKRNIDTFATIYLKDEIVTSSILDNEGERIVGMKAPGDVAKRVLENGSVYRNVESIAGQKYVVRYMPIKDSGDEIIGMWSVAMPKAYVGEQAKQIFTMRISIVVVSILCGILGCIILLLYSKKYLSDIDTLKVSFIESDSGGDKTQKKVLMMSLLLTFTFFLIWFVIQGFTVGNVVSKLENDNIENILTVNSELGYMLIDEIYEGDWIAKYNSLYKGEKNLYGDFDITDRITSDINSFLTIFMWDTIVSTNILKSDGTRPLGAKASNKVIENVLKGGNEYISETSIDGKKYITKYVPIKNSEGKIVGMWANGIEKKVAVSHITGIRKRITQISLLAIIIAFITFLRLSIKMASDIRNFDVRLQTNIN</sequence>
<dbReference type="Pfam" id="PF17202">
    <property type="entry name" value="sCache_3_3"/>
    <property type="match status" value="2"/>
</dbReference>
<keyword evidence="5 6" id="KW-0472">Membrane</keyword>
<feature type="transmembrane region" description="Helical" evidence="6">
    <location>
        <begin position="237"/>
        <end position="255"/>
    </location>
</feature>
<reference evidence="8 9" key="1">
    <citation type="submission" date="2017-12" db="EMBL/GenBank/DDBJ databases">
        <title>Complete genome sequence of Herbivorax saccincola GGR1, a novel Cellulosome-producing hydrolytic bacterium in a thermophilic biogas plant, established by Illumina and Nanopore MinION sequencing.</title>
        <authorList>
            <person name="Pechtl A."/>
            <person name="Ruckert C."/>
            <person name="Koeck D.E."/>
            <person name="Maus I."/>
            <person name="Winkler A."/>
            <person name="Kalinowski J."/>
            <person name="Puhler A."/>
            <person name="Schwarz W.W."/>
            <person name="Zverlov V.V."/>
            <person name="Schluter A."/>
            <person name="Liebl W."/>
        </authorList>
    </citation>
    <scope>NUCLEOTIDE SEQUENCE [LARGE SCALE GENOMIC DNA]</scope>
    <source>
        <strain evidence="9">SR1</strain>
    </source>
</reference>
<evidence type="ECO:0000256" key="5">
    <source>
        <dbReference type="ARBA" id="ARBA00023136"/>
    </source>
</evidence>
<organism evidence="8 9">
    <name type="scientific">Acetivibrio saccincola</name>
    <dbReference type="NCBI Taxonomy" id="1677857"/>
    <lineage>
        <taxon>Bacteria</taxon>
        <taxon>Bacillati</taxon>
        <taxon>Bacillota</taxon>
        <taxon>Clostridia</taxon>
        <taxon>Eubacteriales</taxon>
        <taxon>Oscillospiraceae</taxon>
        <taxon>Acetivibrio</taxon>
    </lineage>
</organism>
<comment type="subcellular location">
    <subcellularLocation>
        <location evidence="1">Cell membrane</location>
        <topology evidence="1">Multi-pass membrane protein</topology>
    </subcellularLocation>
</comment>
<dbReference type="Proteomes" id="UP000233534">
    <property type="component" value="Chromosome"/>
</dbReference>
<name>A0A2K9E3L2_9FIRM</name>
<dbReference type="InterPro" id="IPR033463">
    <property type="entry name" value="sCache_3"/>
</dbReference>